<evidence type="ECO:0000256" key="1">
    <source>
        <dbReference type="ARBA" id="ARBA00022491"/>
    </source>
</evidence>
<dbReference type="Proteomes" id="UP001652660">
    <property type="component" value="Chromosome 5c"/>
</dbReference>
<evidence type="ECO:0000256" key="2">
    <source>
        <dbReference type="ARBA" id="ARBA00023015"/>
    </source>
</evidence>
<evidence type="ECO:0000256" key="4">
    <source>
        <dbReference type="SAM" id="MobiDB-lite"/>
    </source>
</evidence>
<organism evidence="5 6">
    <name type="scientific">Coffea arabica</name>
    <name type="common">Arabian coffee</name>
    <dbReference type="NCBI Taxonomy" id="13443"/>
    <lineage>
        <taxon>Eukaryota</taxon>
        <taxon>Viridiplantae</taxon>
        <taxon>Streptophyta</taxon>
        <taxon>Embryophyta</taxon>
        <taxon>Tracheophyta</taxon>
        <taxon>Spermatophyta</taxon>
        <taxon>Magnoliopsida</taxon>
        <taxon>eudicotyledons</taxon>
        <taxon>Gunneridae</taxon>
        <taxon>Pentapetalae</taxon>
        <taxon>asterids</taxon>
        <taxon>lamiids</taxon>
        <taxon>Gentianales</taxon>
        <taxon>Rubiaceae</taxon>
        <taxon>Ixoroideae</taxon>
        <taxon>Gardenieae complex</taxon>
        <taxon>Bertiereae - Coffeeae clade</taxon>
        <taxon>Coffeeae</taxon>
        <taxon>Coffea</taxon>
    </lineage>
</organism>
<keyword evidence="1" id="KW-0678">Repressor</keyword>
<proteinExistence type="predicted"/>
<evidence type="ECO:0000256" key="3">
    <source>
        <dbReference type="ARBA" id="ARBA00023163"/>
    </source>
</evidence>
<feature type="compositionally biased region" description="Basic residues" evidence="4">
    <location>
        <begin position="57"/>
        <end position="69"/>
    </location>
</feature>
<reference evidence="6" key="1">
    <citation type="submission" date="2025-08" db="UniProtKB">
        <authorList>
            <consortium name="RefSeq"/>
        </authorList>
    </citation>
    <scope>IDENTIFICATION</scope>
    <source>
        <tissue evidence="6">Leaves</tissue>
    </source>
</reference>
<feature type="region of interest" description="Disordered" evidence="4">
    <location>
        <begin position="1"/>
        <end position="76"/>
    </location>
</feature>
<sequence>MATSILTASSDHNTNPTLSGDHNNLLHHYDHHFQTATPPTTRRDHHQTSRQSSAGPGRRKSSSSRKKQPQRGMGVAQLERLRLGDRWKIITEINPQAQSPHSSVPYAVIPTSPGQDPTSFNTVPMHLAEPGVYPLNLNQAAMLVQRVGNTSATMGLFHGQGLVFSGDKFPGNPHGVGVENGSETSTKELSSTPSLIKCYPDHCTVCHLKKRHVRGENLVTLKGSLKDVNAAEMPSITSSDFVGLNVGNSPYNNRGTKQNFGKPATFHAGTYSAGGTIEQGTLEVVAVQRKASSSRGGSGRLFYEFFPSGIGVSKSESHDSDQNEELTRTMMKEEADGSESCSSDGVAVMGCAGDAYCTTKTTTTGGAVDGSNSIDLSLRLSY</sequence>
<protein>
    <submittedName>
        <fullName evidence="6">Uncharacterized protein</fullName>
    </submittedName>
</protein>
<accession>A0ABM4UGB8</accession>
<dbReference type="RefSeq" id="XP_071906328.1">
    <property type="nucleotide sequence ID" value="XM_072050227.1"/>
</dbReference>
<dbReference type="PANTHER" id="PTHR33388:SF2">
    <property type="entry name" value="PROTEIN SPOROCYTELESS"/>
    <property type="match status" value="1"/>
</dbReference>
<keyword evidence="5" id="KW-1185">Reference proteome</keyword>
<evidence type="ECO:0000313" key="6">
    <source>
        <dbReference type="RefSeq" id="XP_071906328.1"/>
    </source>
</evidence>
<feature type="compositionally biased region" description="Polar residues" evidence="4">
    <location>
        <begin position="1"/>
        <end position="20"/>
    </location>
</feature>
<gene>
    <name evidence="6" type="primary">LOC140007553</name>
</gene>
<keyword evidence="3" id="KW-0804">Transcription</keyword>
<dbReference type="GeneID" id="140007553"/>
<dbReference type="PANTHER" id="PTHR33388">
    <property type="entry name" value="OS01G0212500 PROTEIN"/>
    <property type="match status" value="1"/>
</dbReference>
<dbReference type="InterPro" id="IPR040356">
    <property type="entry name" value="SPEAR"/>
</dbReference>
<evidence type="ECO:0000313" key="5">
    <source>
        <dbReference type="Proteomes" id="UP001652660"/>
    </source>
</evidence>
<keyword evidence="2" id="KW-0805">Transcription regulation</keyword>
<name>A0ABM4UGB8_COFAR</name>